<dbReference type="Gene3D" id="3.30.300.30">
    <property type="match status" value="1"/>
</dbReference>
<name>A0A6L9SFD9_9ACTN</name>
<gene>
    <name evidence="6" type="ORF">G1H10_24660</name>
</gene>
<dbReference type="PANTHER" id="PTHR43201">
    <property type="entry name" value="ACYL-COA SYNTHETASE"/>
    <property type="match status" value="1"/>
</dbReference>
<feature type="region of interest" description="Disordered" evidence="3">
    <location>
        <begin position="424"/>
        <end position="446"/>
    </location>
</feature>
<feature type="domain" description="AMP-dependent synthetase/ligase" evidence="4">
    <location>
        <begin position="8"/>
        <end position="318"/>
    </location>
</feature>
<feature type="domain" description="AMP-binding enzyme C-terminal" evidence="5">
    <location>
        <begin position="386"/>
        <end position="482"/>
    </location>
</feature>
<sequence length="503" mass="53085">MPVAAHVRAHAMARPHRPALRSPHGVCTYGELAAEIDVAAGRLWRRGARPGELVAVDAAEPGEMLTTMLAVDTVGAIPLVCDPAWSAEQRGAVLETVAPDHHVRELPREDAESAAGAAFPHRWEPRPHDLAWAGFSSGSTGRPRAIVRTRASWTGSYAAAEKLSGLSETDTVLVPGPLVSSLFCFAVLHGLAVGAEVVVTGRWSPRAVRELLPGVDVVHAVPHMLEAMLPWLQERARPRVAMVSGAALASGLRERAGAVGLDVIAYYGAVELSFVAVDADGSGLRPFDQVEIELRPAGDDAALGEVWVRSPWMAEGYLAGATGPFRRDGAGWATVGDLAERPPPMIMNSNRSYSTVSVHDHGRLRLRGRGDGAILTGGATVVPEDVEAVLAAVPGVRGAVVVGTPHEHLGAVVTALIEIDDARPVGSTADDDGRQAGSSIDDEPPPVTRATLEAVARRELTTAQRPRRWFAVERIPRTAIGKPARAAISAGVVSGTLDVRPLR</sequence>
<dbReference type="RefSeq" id="WP_163742966.1">
    <property type="nucleotide sequence ID" value="NZ_JAAGOA010000021.1"/>
</dbReference>
<evidence type="ECO:0000313" key="7">
    <source>
        <dbReference type="Proteomes" id="UP000475214"/>
    </source>
</evidence>
<dbReference type="GO" id="GO:0031956">
    <property type="term" value="F:medium-chain fatty acid-CoA ligase activity"/>
    <property type="evidence" value="ECO:0007669"/>
    <property type="project" value="TreeGrafter"/>
</dbReference>
<dbReference type="SUPFAM" id="SSF56801">
    <property type="entry name" value="Acetyl-CoA synthetase-like"/>
    <property type="match status" value="1"/>
</dbReference>
<dbReference type="Pfam" id="PF13193">
    <property type="entry name" value="AMP-binding_C"/>
    <property type="match status" value="1"/>
</dbReference>
<dbReference type="AlphaFoldDB" id="A0A6L9SFD9"/>
<dbReference type="InterPro" id="IPR042099">
    <property type="entry name" value="ANL_N_sf"/>
</dbReference>
<comment type="similarity">
    <text evidence="1">Belongs to the ATP-dependent AMP-binding enzyme family.</text>
</comment>
<dbReference type="Pfam" id="PF00501">
    <property type="entry name" value="AMP-binding"/>
    <property type="match status" value="1"/>
</dbReference>
<comment type="caution">
    <text evidence="6">The sequence shown here is derived from an EMBL/GenBank/DDBJ whole genome shotgun (WGS) entry which is preliminary data.</text>
</comment>
<accession>A0A6L9SFD9</accession>
<dbReference type="Gene3D" id="3.40.50.12780">
    <property type="entry name" value="N-terminal domain of ligase-like"/>
    <property type="match status" value="1"/>
</dbReference>
<organism evidence="6 7">
    <name type="scientific">Phytoactinopolyspora halotolerans</name>
    <dbReference type="NCBI Taxonomy" id="1981512"/>
    <lineage>
        <taxon>Bacteria</taxon>
        <taxon>Bacillati</taxon>
        <taxon>Actinomycetota</taxon>
        <taxon>Actinomycetes</taxon>
        <taxon>Jiangellales</taxon>
        <taxon>Jiangellaceae</taxon>
        <taxon>Phytoactinopolyspora</taxon>
    </lineage>
</organism>
<dbReference type="InterPro" id="IPR025110">
    <property type="entry name" value="AMP-bd_C"/>
</dbReference>
<proteinExistence type="inferred from homology"/>
<dbReference type="InterPro" id="IPR045851">
    <property type="entry name" value="AMP-bd_C_sf"/>
</dbReference>
<evidence type="ECO:0000259" key="5">
    <source>
        <dbReference type="Pfam" id="PF13193"/>
    </source>
</evidence>
<keyword evidence="2" id="KW-0436">Ligase</keyword>
<evidence type="ECO:0000313" key="6">
    <source>
        <dbReference type="EMBL" id="NEE03364.1"/>
    </source>
</evidence>
<dbReference type="Proteomes" id="UP000475214">
    <property type="component" value="Unassembled WGS sequence"/>
</dbReference>
<dbReference type="InterPro" id="IPR000873">
    <property type="entry name" value="AMP-dep_synth/lig_dom"/>
</dbReference>
<reference evidence="6 7" key="1">
    <citation type="submission" date="2020-02" db="EMBL/GenBank/DDBJ databases">
        <authorList>
            <person name="Li X.-J."/>
            <person name="Han X.-M."/>
        </authorList>
    </citation>
    <scope>NUCLEOTIDE SEQUENCE [LARGE SCALE GENOMIC DNA]</scope>
    <source>
        <strain evidence="6 7">CCTCC AB 2017055</strain>
    </source>
</reference>
<protein>
    <submittedName>
        <fullName evidence="6">AMP-binding protein</fullName>
    </submittedName>
</protein>
<evidence type="ECO:0000259" key="4">
    <source>
        <dbReference type="Pfam" id="PF00501"/>
    </source>
</evidence>
<dbReference type="GO" id="GO:0006631">
    <property type="term" value="P:fatty acid metabolic process"/>
    <property type="evidence" value="ECO:0007669"/>
    <property type="project" value="TreeGrafter"/>
</dbReference>
<dbReference type="EMBL" id="JAAGOA010000021">
    <property type="protein sequence ID" value="NEE03364.1"/>
    <property type="molecule type" value="Genomic_DNA"/>
</dbReference>
<evidence type="ECO:0000256" key="3">
    <source>
        <dbReference type="SAM" id="MobiDB-lite"/>
    </source>
</evidence>
<evidence type="ECO:0000256" key="1">
    <source>
        <dbReference type="ARBA" id="ARBA00006432"/>
    </source>
</evidence>
<dbReference type="PANTHER" id="PTHR43201:SF5">
    <property type="entry name" value="MEDIUM-CHAIN ACYL-COA LIGASE ACSF2, MITOCHONDRIAL"/>
    <property type="match status" value="1"/>
</dbReference>
<keyword evidence="7" id="KW-1185">Reference proteome</keyword>
<evidence type="ECO:0000256" key="2">
    <source>
        <dbReference type="ARBA" id="ARBA00022598"/>
    </source>
</evidence>